<protein>
    <recommendedName>
        <fullName evidence="6">DNA mismatch repair proteins mutS family domain-containing protein</fullName>
    </recommendedName>
</protein>
<dbReference type="PANTHER" id="PTHR11361:SF34">
    <property type="entry name" value="DNA MISMATCH REPAIR PROTEIN MSH1, MITOCHONDRIAL"/>
    <property type="match status" value="1"/>
</dbReference>
<reference evidence="8" key="1">
    <citation type="journal article" date="2019" name="Int. J. Syst. Evol. Microbiol.">
        <title>The Global Catalogue of Microorganisms (GCM) 10K type strain sequencing project: providing services to taxonomists for standard genome sequencing and annotation.</title>
        <authorList>
            <consortium name="The Broad Institute Genomics Platform"/>
            <consortium name="The Broad Institute Genome Sequencing Center for Infectious Disease"/>
            <person name="Wu L."/>
            <person name="Ma J."/>
        </authorList>
    </citation>
    <scope>NUCLEOTIDE SEQUENCE [LARGE SCALE GENOMIC DNA]</scope>
    <source>
        <strain evidence="8">KCTC 42248</strain>
    </source>
</reference>
<keyword evidence="8" id="KW-1185">Reference proteome</keyword>
<keyword evidence="5" id="KW-0234">DNA repair</keyword>
<dbReference type="InterPro" id="IPR036187">
    <property type="entry name" value="DNA_mismatch_repair_MutS_sf"/>
</dbReference>
<evidence type="ECO:0000259" key="6">
    <source>
        <dbReference type="SMART" id="SM00534"/>
    </source>
</evidence>
<dbReference type="Proteomes" id="UP001597393">
    <property type="component" value="Unassembled WGS sequence"/>
</dbReference>
<dbReference type="SUPFAM" id="SSF48334">
    <property type="entry name" value="DNA repair protein MutS, domain III"/>
    <property type="match status" value="1"/>
</dbReference>
<evidence type="ECO:0000256" key="2">
    <source>
        <dbReference type="ARBA" id="ARBA00022741"/>
    </source>
</evidence>
<dbReference type="PANTHER" id="PTHR11361">
    <property type="entry name" value="DNA MISMATCH REPAIR PROTEIN MUTS FAMILY MEMBER"/>
    <property type="match status" value="1"/>
</dbReference>
<evidence type="ECO:0000256" key="1">
    <source>
        <dbReference type="ARBA" id="ARBA00006271"/>
    </source>
</evidence>
<proteinExistence type="inferred from homology"/>
<keyword evidence="2" id="KW-0547">Nucleotide-binding</keyword>
<dbReference type="InterPro" id="IPR027417">
    <property type="entry name" value="P-loop_NTPase"/>
</dbReference>
<evidence type="ECO:0000313" key="7">
    <source>
        <dbReference type="EMBL" id="MFD2600108.1"/>
    </source>
</evidence>
<dbReference type="InterPro" id="IPR007696">
    <property type="entry name" value="DNA_mismatch_repair_MutS_core"/>
</dbReference>
<gene>
    <name evidence="7" type="ORF">ACFSQ3_14215</name>
</gene>
<evidence type="ECO:0000256" key="5">
    <source>
        <dbReference type="ARBA" id="ARBA00023204"/>
    </source>
</evidence>
<dbReference type="SUPFAM" id="SSF52540">
    <property type="entry name" value="P-loop containing nucleoside triphosphate hydrolases"/>
    <property type="match status" value="1"/>
</dbReference>
<keyword evidence="5" id="KW-0227">DNA damage</keyword>
<name>A0ABW5NN91_9SPHI</name>
<dbReference type="SMART" id="SM00534">
    <property type="entry name" value="MUTSac"/>
    <property type="match status" value="1"/>
</dbReference>
<keyword evidence="3" id="KW-0067">ATP-binding</keyword>
<organism evidence="7 8">
    <name type="scientific">Sphingobacterium corticis</name>
    <dbReference type="NCBI Taxonomy" id="1812823"/>
    <lineage>
        <taxon>Bacteria</taxon>
        <taxon>Pseudomonadati</taxon>
        <taxon>Bacteroidota</taxon>
        <taxon>Sphingobacteriia</taxon>
        <taxon>Sphingobacteriales</taxon>
        <taxon>Sphingobacteriaceae</taxon>
        <taxon>Sphingobacterium</taxon>
    </lineage>
</organism>
<evidence type="ECO:0000256" key="3">
    <source>
        <dbReference type="ARBA" id="ARBA00022840"/>
    </source>
</evidence>
<dbReference type="Gene3D" id="1.10.1420.10">
    <property type="match status" value="1"/>
</dbReference>
<evidence type="ECO:0000313" key="8">
    <source>
        <dbReference type="Proteomes" id="UP001597393"/>
    </source>
</evidence>
<dbReference type="InterPro" id="IPR000432">
    <property type="entry name" value="DNA_mismatch_repair_MutS_C"/>
</dbReference>
<keyword evidence="4" id="KW-0238">DNA-binding</keyword>
<feature type="domain" description="DNA mismatch repair proteins mutS family" evidence="6">
    <location>
        <begin position="256"/>
        <end position="439"/>
    </location>
</feature>
<accession>A0ABW5NN91</accession>
<dbReference type="Pfam" id="PF00488">
    <property type="entry name" value="MutS_V"/>
    <property type="match status" value="1"/>
</dbReference>
<dbReference type="RefSeq" id="WP_380870248.1">
    <property type="nucleotide sequence ID" value="NZ_JBHUMA010000008.1"/>
</dbReference>
<dbReference type="EMBL" id="JBHUMA010000008">
    <property type="protein sequence ID" value="MFD2600108.1"/>
    <property type="molecule type" value="Genomic_DNA"/>
</dbReference>
<dbReference type="Gene3D" id="3.40.50.300">
    <property type="entry name" value="P-loop containing nucleotide triphosphate hydrolases"/>
    <property type="match status" value="1"/>
</dbReference>
<comment type="caution">
    <text evidence="7">The sequence shown here is derived from an EMBL/GenBank/DDBJ whole genome shotgun (WGS) entry which is preliminary data.</text>
</comment>
<evidence type="ECO:0000256" key="4">
    <source>
        <dbReference type="ARBA" id="ARBA00023125"/>
    </source>
</evidence>
<dbReference type="Pfam" id="PF05192">
    <property type="entry name" value="MutS_III"/>
    <property type="match status" value="1"/>
</dbReference>
<comment type="similarity">
    <text evidence="1">Belongs to the DNA mismatch repair MutS family.</text>
</comment>
<dbReference type="InterPro" id="IPR045076">
    <property type="entry name" value="MutS"/>
</dbReference>
<sequence>MSQTFQIDEQTYQDLQIVSKNGISVIDYFDKTITDGGKEELYAIFRSPSTDLSVIEERQATTQWCLANNKLFPFDAQLIKDIAKYWSSSHDLPQAENHWMDRFYFWRKYNANFYYRSRDIADTLLVIERLNTWLHANVEKQNVPARFQELAVHAREVYKRLSAFAKNGSRIAIQTANIDSLDRTIRVELRQQLRDILQLIYEIDAFCSIAQAARTNGLTFPKLKPKAQQHAMEIVGLYHLFKPDSVRNDFIFSADKNKWLLTGANMAGKSTFIKALSTVVFLAHAGLPVPAEKITLPVIDGLFTTINIPDDLHAGYSQFYQEAVRLREIFSQLKSDSNALIVFDELFKGTNYQDAFDASSEVIRQLKNIPDPYVILSSHIIELADQIDGAGQFVAKCMQTDTNEKGFPHFTYKLTNGVAQEKLGMWLLKRSGLFEEMSAKSSEQQ</sequence>